<dbReference type="Gene3D" id="3.40.50.300">
    <property type="entry name" value="P-loop containing nucleotide triphosphate hydrolases"/>
    <property type="match status" value="1"/>
</dbReference>
<dbReference type="InterPro" id="IPR027417">
    <property type="entry name" value="P-loop_NTPase"/>
</dbReference>
<dbReference type="PANTHER" id="PTHR24198">
    <property type="entry name" value="ANKYRIN REPEAT AND PROTEIN KINASE DOMAIN-CONTAINING PROTEIN"/>
    <property type="match status" value="1"/>
</dbReference>
<dbReference type="KEGG" id="pchm:VFPPC_07022"/>
<name>A0A179FAK8_METCM</name>
<evidence type="ECO:0000256" key="2">
    <source>
        <dbReference type="ARBA" id="ARBA00023043"/>
    </source>
</evidence>
<feature type="region of interest" description="Disordered" evidence="4">
    <location>
        <begin position="718"/>
        <end position="753"/>
    </location>
</feature>
<dbReference type="Gene3D" id="3.40.50.1820">
    <property type="entry name" value="alpha/beta hydrolase"/>
    <property type="match status" value="1"/>
</dbReference>
<dbReference type="PROSITE" id="PS50088">
    <property type="entry name" value="ANK_REPEAT"/>
    <property type="match status" value="6"/>
</dbReference>
<proteinExistence type="predicted"/>
<dbReference type="PANTHER" id="PTHR24198:SF165">
    <property type="entry name" value="ANKYRIN REPEAT-CONTAINING PROTEIN-RELATED"/>
    <property type="match status" value="1"/>
</dbReference>
<evidence type="ECO:0000259" key="5">
    <source>
        <dbReference type="Pfam" id="PF24883"/>
    </source>
</evidence>
<feature type="repeat" description="ANK" evidence="3">
    <location>
        <begin position="1637"/>
        <end position="1669"/>
    </location>
</feature>
<comment type="caution">
    <text evidence="6">The sequence shown here is derived from an EMBL/GenBank/DDBJ whole genome shotgun (WGS) entry which is preliminary data.</text>
</comment>
<evidence type="ECO:0000256" key="3">
    <source>
        <dbReference type="PROSITE-ProRule" id="PRU00023"/>
    </source>
</evidence>
<dbReference type="InterPro" id="IPR056884">
    <property type="entry name" value="NPHP3-like_N"/>
</dbReference>
<reference evidence="6 7" key="1">
    <citation type="journal article" date="2016" name="PLoS Pathog.">
        <title>Biosynthesis of antibiotic leucinostatins in bio-control fungus Purpureocillium lilacinum and their inhibition on phytophthora revealed by genome mining.</title>
        <authorList>
            <person name="Wang G."/>
            <person name="Liu Z."/>
            <person name="Lin R."/>
            <person name="Li E."/>
            <person name="Mao Z."/>
            <person name="Ling J."/>
            <person name="Yang Y."/>
            <person name="Yin W.B."/>
            <person name="Xie B."/>
        </authorList>
    </citation>
    <scope>NUCLEOTIDE SEQUENCE [LARGE SCALE GENOMIC DNA]</scope>
    <source>
        <strain evidence="6">170</strain>
    </source>
</reference>
<evidence type="ECO:0000256" key="1">
    <source>
        <dbReference type="ARBA" id="ARBA00022737"/>
    </source>
</evidence>
<dbReference type="EMBL" id="LSBJ02000007">
    <property type="protein sequence ID" value="OAQ62340.1"/>
    <property type="molecule type" value="Genomic_DNA"/>
</dbReference>
<keyword evidence="2 3" id="KW-0040">ANK repeat</keyword>
<dbReference type="InterPro" id="IPR029058">
    <property type="entry name" value="AB_hydrolase_fold"/>
</dbReference>
<dbReference type="Gene3D" id="1.25.40.20">
    <property type="entry name" value="Ankyrin repeat-containing domain"/>
    <property type="match status" value="3"/>
</dbReference>
<dbReference type="SUPFAM" id="SSF52540">
    <property type="entry name" value="P-loop containing nucleoside triphosphate hydrolases"/>
    <property type="match status" value="1"/>
</dbReference>
<dbReference type="Pfam" id="PF00023">
    <property type="entry name" value="Ank"/>
    <property type="match status" value="3"/>
</dbReference>
<dbReference type="PRINTS" id="PR01415">
    <property type="entry name" value="ANKYRIN"/>
</dbReference>
<dbReference type="RefSeq" id="XP_018140044.1">
    <property type="nucleotide sequence ID" value="XM_018285956.1"/>
</dbReference>
<protein>
    <submittedName>
        <fullName evidence="6">SesB protein</fullName>
    </submittedName>
</protein>
<keyword evidence="7" id="KW-1185">Reference proteome</keyword>
<dbReference type="PROSITE" id="PS50297">
    <property type="entry name" value="ANK_REP_REGION"/>
    <property type="match status" value="6"/>
</dbReference>
<dbReference type="Pfam" id="PF24883">
    <property type="entry name" value="NPHP3_N"/>
    <property type="match status" value="1"/>
</dbReference>
<gene>
    <name evidence="6" type="ORF">VFPPC_07022</name>
</gene>
<dbReference type="SUPFAM" id="SSF48403">
    <property type="entry name" value="Ankyrin repeat"/>
    <property type="match status" value="3"/>
</dbReference>
<sequence>MEKRKYKQISGKRPDCSLPKHYIRPSSSDSSLKVLYDCENATLDVCFIHGPDGNPGSAWTASGQSAPWPGILLPPKLSSARVLAYDFEEYQTTEDVASTPDGLQQVAMGLLRSLVSDRAQFHASHRPIIFVAHSLGGFICKKALLLSQSLPHLDEIWYDTRGIIFMGTPHGEITELAIRSSPASAVIKPMLETFGARLQDLQSVQDEFLSMIQARQKDKAKLEIMCFFELLPTDGRNTVISQKQATLGGYDSTGLQATHMNMTRFATSEDDGFKLLVEKLLQWTCSRNTGHQEAPRPRAVTSSTKSYRPMSSDYASHRFQRANRISSPNLPPLSCSRKRSRSFESWDPFSWAAENGDKTVISMFLKTGKVNINTKSGKYDRTALLTAAYFGQEEIVEVLLGHKDIEVDAKDLLGYTPLIAAARNGHESVVRSLLNVGKANSTIADNEGKTALLWASHGGYATAAELLLDKPKDHVLARDVFGQTPFSAAAMGGHENILKLLLGTNEGEIDLKDNAGRTPLSLAAEHGHYSVTNLLLRTGKVDVNSTDIFDKTPLIFASENGHHDILGLLLDTGTADIDKRDRLGHTPLLWATKNGHETVVRSLLSTDAVNVNAKNPAGYNPLLLAAKNGCCSIVKLLLDTNKVDMSSTDEHGRSPLWWAQTNGHDIIVKLLQSTGKILPLEQDSGNGSASISPSKKRLHKSVSKSKFSVGAVDERSYRTDARMNSPFKDHRHGTNSSTSADQQARFPLAKPRQSIHRQIENSTSIAGNVLLQKVEQLKSRIPENQKELSQGQYAAVLDNLQQVSFDLRQLQSEIDNGKPATTRNTGIKLEQQSSLLQRVLSVTKLMRRPHEMGTDQTRDQILEQITGITLEYLDMLMGSVKIAEDLDKSLAIAHKASGTGESRALGATTHTPNEKQVLESRPGEVKYSVRPFNPCRHSTHFDARHEYFRGRRLSDTCKWFHSTVEFQNWFFGDKNDALWCWGINGCGKSTIVSSVIDMLELTGHIHAYYYFSEEKRQSATRLVASLLEQLQAQIDCLDSSPSDIKPTAVPGTYESHEKSLASKQESFHVLLEEMTKICSKTTQGVFVVLDAWRESNMKDADEFHEVLEHLRSAHCKILITSRTSDVQNIFCDHVDIGIDLKHNISDLCQYVEQNILEWAESGHGERGAMNRLEISRVVDIIASSSYGSFYYAHMLVQIFKGVYSPSDSMNMHFLQKLFHLDRPMYIISEMLEIFERNESFWPAKATLFWLSISPCGVPMQSLQSALPLISANFSNASDETFGEDFDIVLDQLTGIAAVDPGTATLQIASDDIRSAILERWGNPSQDLIFNIFRLCVESLGTIDAHSLRTEALMESFLKSNPFLVYATQTWAFYRRKLLDLSHNSAHSPKNVPLVSDLTQRQPHVGQMSIVPVEDSPEESVIGSVDNYTDRVAILTRALFENENVRAILAVSLYLDGDSEEGHVDYQSIRSWVCSMSRVHIAARLGMNDLVLETLINDPSGCQKQDDKGRTPLHEAARAGFLDVVKTLLSAGAEVDAPNHSNNTPLHYAKHSGNHRLFVLMFEHFCRKYCPGEVSGAVDEVAKHIDDYAACICPDSTTRHIRRKKELAMINAIRQGQVGVCRFLVEKCSLSMDCRDDNGVPALHVAINTQQLELVRLALAAGASPSAVGGEKNESALHLAARLGNCDMVVLLMSKNASMRHVDNDDRTILMAAVECQSDESAEKIMLKFLRYFYLDEIEILVKRDRFGRGVMHVAAMKGMTKLLQMYIDPGFYVKLTAPDNKGKRPLDYAQEHGHGEAACVLKDWDDSRERLR</sequence>
<dbReference type="InterPro" id="IPR002110">
    <property type="entry name" value="Ankyrin_rpt"/>
</dbReference>
<evidence type="ECO:0000313" key="6">
    <source>
        <dbReference type="EMBL" id="OAQ62340.1"/>
    </source>
</evidence>
<dbReference type="OrthoDB" id="20872at2759"/>
<accession>A0A179FAK8</accession>
<feature type="repeat" description="ANK" evidence="3">
    <location>
        <begin position="1507"/>
        <end position="1539"/>
    </location>
</feature>
<feature type="repeat" description="ANK" evidence="3">
    <location>
        <begin position="515"/>
        <end position="539"/>
    </location>
</feature>
<dbReference type="STRING" id="1380566.A0A179FAK8"/>
<dbReference type="Pfam" id="PF13637">
    <property type="entry name" value="Ank_4"/>
    <property type="match status" value="1"/>
</dbReference>
<dbReference type="Pfam" id="PF12796">
    <property type="entry name" value="Ank_2"/>
    <property type="match status" value="3"/>
</dbReference>
<evidence type="ECO:0000256" key="4">
    <source>
        <dbReference type="SAM" id="MobiDB-lite"/>
    </source>
</evidence>
<dbReference type="GeneID" id="28849950"/>
<dbReference type="Proteomes" id="UP000078397">
    <property type="component" value="Unassembled WGS sequence"/>
</dbReference>
<dbReference type="SUPFAM" id="SSF53474">
    <property type="entry name" value="alpha/beta-Hydrolases"/>
    <property type="match status" value="1"/>
</dbReference>
<organism evidence="6 7">
    <name type="scientific">Pochonia chlamydosporia 170</name>
    <dbReference type="NCBI Taxonomy" id="1380566"/>
    <lineage>
        <taxon>Eukaryota</taxon>
        <taxon>Fungi</taxon>
        <taxon>Dikarya</taxon>
        <taxon>Ascomycota</taxon>
        <taxon>Pezizomycotina</taxon>
        <taxon>Sordariomycetes</taxon>
        <taxon>Hypocreomycetidae</taxon>
        <taxon>Hypocreales</taxon>
        <taxon>Clavicipitaceae</taxon>
        <taxon>Pochonia</taxon>
    </lineage>
</organism>
<evidence type="ECO:0000313" key="7">
    <source>
        <dbReference type="Proteomes" id="UP000078397"/>
    </source>
</evidence>
<feature type="repeat" description="ANK" evidence="3">
    <location>
        <begin position="583"/>
        <end position="608"/>
    </location>
</feature>
<feature type="region of interest" description="Disordered" evidence="4">
    <location>
        <begin position="289"/>
        <end position="309"/>
    </location>
</feature>
<feature type="domain" description="Nephrocystin 3-like N-terminal" evidence="5">
    <location>
        <begin position="955"/>
        <end position="1122"/>
    </location>
</feature>
<dbReference type="InterPro" id="IPR036770">
    <property type="entry name" value="Ankyrin_rpt-contain_sf"/>
</dbReference>
<keyword evidence="1" id="KW-0677">Repeat</keyword>
<feature type="repeat" description="ANK" evidence="3">
    <location>
        <begin position="413"/>
        <end position="437"/>
    </location>
</feature>
<dbReference type="SMART" id="SM00248">
    <property type="entry name" value="ANK"/>
    <property type="match status" value="16"/>
</dbReference>
<feature type="repeat" description="ANK" evidence="3">
    <location>
        <begin position="1671"/>
        <end position="1703"/>
    </location>
</feature>